<dbReference type="GO" id="GO:0016874">
    <property type="term" value="F:ligase activity"/>
    <property type="evidence" value="ECO:0007669"/>
    <property type="project" value="UniProtKB-KW"/>
</dbReference>
<dbReference type="SMR" id="A0A1H6EL53"/>
<dbReference type="EMBL" id="FNVB01000015">
    <property type="protein sequence ID" value="SEG97605.1"/>
    <property type="molecule type" value="Genomic_DNA"/>
</dbReference>
<dbReference type="Gene3D" id="3.90.1140.10">
    <property type="entry name" value="Cyclic phosphodiesterase"/>
    <property type="match status" value="1"/>
</dbReference>
<evidence type="ECO:0000313" key="3">
    <source>
        <dbReference type="Proteomes" id="UP000199690"/>
    </source>
</evidence>
<sequence length="171" mass="18370">MAHALVFFFDDRTESEIRGLWQRLDDAGVPSPAGKHRPHVTLAAAGSIPPAARKAVRAELELLSVPDLWLHTLGTFPGEERKLLLGAVVDAELLAVHSAVHDALAGRVQNPSAYYFPGAWIPHCTLAQGITDDQLATGFRALQPPTAVRAAISEVAIVDTRTGESETVLPR</sequence>
<keyword evidence="3" id="KW-1185">Reference proteome</keyword>
<accession>A0A1I2EMY7</accession>
<dbReference type="RefSeq" id="WP_093357735.1">
    <property type="nucleotide sequence ID" value="NZ_FNVB01000015.1"/>
</dbReference>
<reference evidence="1" key="2">
    <citation type="submission" date="2016-10" db="EMBL/GenBank/DDBJ databases">
        <authorList>
            <person name="de Groot N.N."/>
        </authorList>
    </citation>
    <scope>NUCLEOTIDE SEQUENCE [LARGE SCALE GENOMIC DNA]</scope>
    <source>
        <strain evidence="1">ATCC 20501</strain>
    </source>
</reference>
<evidence type="ECO:0000313" key="4">
    <source>
        <dbReference type="Proteomes" id="UP000236729"/>
    </source>
</evidence>
<organism evidence="1 4">
    <name type="scientific">Saccharopolyspora kobensis</name>
    <dbReference type="NCBI Taxonomy" id="146035"/>
    <lineage>
        <taxon>Bacteria</taxon>
        <taxon>Bacillati</taxon>
        <taxon>Actinomycetota</taxon>
        <taxon>Actinomycetes</taxon>
        <taxon>Pseudonocardiales</taxon>
        <taxon>Pseudonocardiaceae</taxon>
        <taxon>Saccharopolyspora</taxon>
    </lineage>
</organism>
<protein>
    <submittedName>
        <fullName evidence="1">2'-5' RNA ligase</fullName>
    </submittedName>
</protein>
<evidence type="ECO:0000313" key="2">
    <source>
        <dbReference type="EMBL" id="SFE93600.1"/>
    </source>
</evidence>
<dbReference type="PANTHER" id="PTHR36039:SF2">
    <property type="entry name" value="RNA LIGASE_CYCLIC NUCLEOTIDE PHOSPHODIESTERASE FAMILY PROTEIN"/>
    <property type="match status" value="1"/>
</dbReference>
<proteinExistence type="predicted"/>
<dbReference type="PANTHER" id="PTHR36039">
    <property type="match status" value="1"/>
</dbReference>
<name>A0A1H6EL53_9PSEU</name>
<keyword evidence="1" id="KW-0436">Ligase</keyword>
<dbReference type="Proteomes" id="UP000236729">
    <property type="component" value="Unassembled WGS sequence"/>
</dbReference>
<reference evidence="3 4" key="1">
    <citation type="submission" date="2016-10" db="EMBL/GenBank/DDBJ databases">
        <authorList>
            <person name="Varghese N."/>
            <person name="Submissions S."/>
        </authorList>
    </citation>
    <scope>NUCLEOTIDE SEQUENCE [LARGE SCALE GENOMIC DNA]</scope>
    <source>
        <strain evidence="4">ATCC 20501</strain>
        <strain evidence="2 3">CGMCC 4.3529</strain>
    </source>
</reference>
<dbReference type="AlphaFoldDB" id="A0A1H6EL53"/>
<dbReference type="EMBL" id="FOME01000016">
    <property type="protein sequence ID" value="SFE93600.1"/>
    <property type="molecule type" value="Genomic_DNA"/>
</dbReference>
<dbReference type="Pfam" id="PF13563">
    <property type="entry name" value="2_5_RNA_ligase2"/>
    <property type="match status" value="1"/>
</dbReference>
<dbReference type="SUPFAM" id="SSF55144">
    <property type="entry name" value="LigT-like"/>
    <property type="match status" value="1"/>
</dbReference>
<accession>A0A1H6EL53</accession>
<dbReference type="Proteomes" id="UP000199690">
    <property type="component" value="Unassembled WGS sequence"/>
</dbReference>
<evidence type="ECO:0000313" key="1">
    <source>
        <dbReference type="EMBL" id="SEG97605.1"/>
    </source>
</evidence>
<dbReference type="InterPro" id="IPR009097">
    <property type="entry name" value="Cyclic_Pdiesterase"/>
</dbReference>
<gene>
    <name evidence="1" type="ORF">SAMN02982929_06817</name>
    <name evidence="2" type="ORF">SAMN05216506_11646</name>
</gene>